<dbReference type="OMA" id="FQMLWVW"/>
<evidence type="ECO:0000313" key="3">
    <source>
        <dbReference type="Proteomes" id="UP000265515"/>
    </source>
</evidence>
<keyword evidence="1" id="KW-1133">Transmembrane helix</keyword>
<dbReference type="Gene3D" id="1.20.120.1630">
    <property type="match status" value="1"/>
</dbReference>
<dbReference type="EMBL" id="BFEA01000214">
    <property type="protein sequence ID" value="GBG74967.1"/>
    <property type="molecule type" value="Genomic_DNA"/>
</dbReference>
<feature type="transmembrane region" description="Helical" evidence="1">
    <location>
        <begin position="12"/>
        <end position="29"/>
    </location>
</feature>
<sequence length="286" mass="32981">MAKVLDENYLAITAIVTIAYQMSFFIIAATCKFDKVTDFAGGTNYVILAVLTLFLNWEHSYVRKVIMTSMVVIWGLRLSIFLLRRILQWGEDRRFDDKRANLLKFAVFWIFQAIWVWTVSLPVTIVNAADWHPAIGAVDVLGWVIWAVGLAIEAISDQQKLSFKSDPDTRSRWCAVGLWRYSRHPNYFGEILLWWGVFLASTPVLQKDQFVAVFGPLFVTVILLFVSGIPMLEASSDSKHGRNTEYLEYKRKTSPLILMPTSIYGRLPDWVKLVFFFEFPIYNNIN</sequence>
<dbReference type="InterPro" id="IPR010721">
    <property type="entry name" value="UstE-like"/>
</dbReference>
<dbReference type="FunFam" id="1.20.120.1630:FF:000015">
    <property type="entry name" value="3-oxo-5-alpha-steroid 4-dehydrogenase (DUF1295)"/>
    <property type="match status" value="1"/>
</dbReference>
<dbReference type="PANTHER" id="PTHR32251">
    <property type="entry name" value="3-OXO-5-ALPHA-STEROID 4-DEHYDROGENASE"/>
    <property type="match status" value="1"/>
</dbReference>
<dbReference type="PANTHER" id="PTHR32251:SF15">
    <property type="entry name" value="3-OXO-5-ALPHA-STEROID 4-DEHYDROGENASE (DUF1295)"/>
    <property type="match status" value="1"/>
</dbReference>
<dbReference type="OrthoDB" id="67965at2759"/>
<keyword evidence="1" id="KW-0472">Membrane</keyword>
<evidence type="ECO:0000256" key="1">
    <source>
        <dbReference type="SAM" id="Phobius"/>
    </source>
</evidence>
<reference evidence="2 3" key="1">
    <citation type="journal article" date="2018" name="Cell">
        <title>The Chara Genome: Secondary Complexity and Implications for Plant Terrestrialization.</title>
        <authorList>
            <person name="Nishiyama T."/>
            <person name="Sakayama H."/>
            <person name="Vries J.D."/>
            <person name="Buschmann H."/>
            <person name="Saint-Marcoux D."/>
            <person name="Ullrich K.K."/>
            <person name="Haas F.B."/>
            <person name="Vanderstraeten L."/>
            <person name="Becker D."/>
            <person name="Lang D."/>
            <person name="Vosolsobe S."/>
            <person name="Rombauts S."/>
            <person name="Wilhelmsson P.K.I."/>
            <person name="Janitza P."/>
            <person name="Kern R."/>
            <person name="Heyl A."/>
            <person name="Rumpler F."/>
            <person name="Villalobos L.I.A.C."/>
            <person name="Clay J.M."/>
            <person name="Skokan R."/>
            <person name="Toyoda A."/>
            <person name="Suzuki Y."/>
            <person name="Kagoshima H."/>
            <person name="Schijlen E."/>
            <person name="Tajeshwar N."/>
            <person name="Catarino B."/>
            <person name="Hetherington A.J."/>
            <person name="Saltykova A."/>
            <person name="Bonnot C."/>
            <person name="Breuninger H."/>
            <person name="Symeonidi A."/>
            <person name="Radhakrishnan G.V."/>
            <person name="Van Nieuwerburgh F."/>
            <person name="Deforce D."/>
            <person name="Chang C."/>
            <person name="Karol K.G."/>
            <person name="Hedrich R."/>
            <person name="Ulvskov P."/>
            <person name="Glockner G."/>
            <person name="Delwiche C.F."/>
            <person name="Petrasek J."/>
            <person name="Van de Peer Y."/>
            <person name="Friml J."/>
            <person name="Beilby M."/>
            <person name="Dolan L."/>
            <person name="Kohara Y."/>
            <person name="Sugano S."/>
            <person name="Fujiyama A."/>
            <person name="Delaux P.-M."/>
            <person name="Quint M."/>
            <person name="TheiBen G."/>
            <person name="Hagemann M."/>
            <person name="Harholt J."/>
            <person name="Dunand C."/>
            <person name="Zachgo S."/>
            <person name="Langdale J."/>
            <person name="Maumus F."/>
            <person name="Straeten D.V.D."/>
            <person name="Gould S.B."/>
            <person name="Rensing S.A."/>
        </authorList>
    </citation>
    <scope>NUCLEOTIDE SEQUENCE [LARGE SCALE GENOMIC DNA]</scope>
    <source>
        <strain evidence="2 3">S276</strain>
    </source>
</reference>
<dbReference type="AlphaFoldDB" id="A0A388KY32"/>
<name>A0A388KY32_CHABU</name>
<feature type="transmembrane region" description="Helical" evidence="1">
    <location>
        <begin position="61"/>
        <end position="83"/>
    </location>
</feature>
<evidence type="ECO:0000313" key="2">
    <source>
        <dbReference type="EMBL" id="GBG74967.1"/>
    </source>
</evidence>
<proteinExistence type="predicted"/>
<feature type="transmembrane region" description="Helical" evidence="1">
    <location>
        <begin position="211"/>
        <end position="232"/>
    </location>
</feature>
<dbReference type="Pfam" id="PF06966">
    <property type="entry name" value="DUF1295"/>
    <property type="match status" value="1"/>
</dbReference>
<feature type="transmembrane region" description="Helical" evidence="1">
    <location>
        <begin position="131"/>
        <end position="155"/>
    </location>
</feature>
<dbReference type="Gramene" id="GBG74967">
    <property type="protein sequence ID" value="GBG74967"/>
    <property type="gene ID" value="CBR_g19480"/>
</dbReference>
<protein>
    <submittedName>
        <fullName evidence="2">Uncharacterized protein</fullName>
    </submittedName>
</protein>
<accession>A0A388KY32</accession>
<feature type="transmembrane region" description="Helical" evidence="1">
    <location>
        <begin position="36"/>
        <end position="55"/>
    </location>
</feature>
<dbReference type="PROSITE" id="PS50244">
    <property type="entry name" value="S5A_REDUCTASE"/>
    <property type="match status" value="1"/>
</dbReference>
<keyword evidence="3" id="KW-1185">Reference proteome</keyword>
<gene>
    <name evidence="2" type="ORF">CBR_g19480</name>
</gene>
<keyword evidence="1" id="KW-0812">Transmembrane</keyword>
<dbReference type="GO" id="GO:0016020">
    <property type="term" value="C:membrane"/>
    <property type="evidence" value="ECO:0007669"/>
    <property type="project" value="TreeGrafter"/>
</dbReference>
<dbReference type="Proteomes" id="UP000265515">
    <property type="component" value="Unassembled WGS sequence"/>
</dbReference>
<comment type="caution">
    <text evidence="2">The sequence shown here is derived from an EMBL/GenBank/DDBJ whole genome shotgun (WGS) entry which is preliminary data.</text>
</comment>
<feature type="transmembrane region" description="Helical" evidence="1">
    <location>
        <begin position="103"/>
        <end position="125"/>
    </location>
</feature>
<organism evidence="2 3">
    <name type="scientific">Chara braunii</name>
    <name type="common">Braun's stonewort</name>
    <dbReference type="NCBI Taxonomy" id="69332"/>
    <lineage>
        <taxon>Eukaryota</taxon>
        <taxon>Viridiplantae</taxon>
        <taxon>Streptophyta</taxon>
        <taxon>Charophyceae</taxon>
        <taxon>Charales</taxon>
        <taxon>Characeae</taxon>
        <taxon>Chara</taxon>
    </lineage>
</organism>